<evidence type="ECO:0000313" key="3">
    <source>
        <dbReference type="EMBL" id="OQD42383.1"/>
    </source>
</evidence>
<dbReference type="CDD" id="cd04502">
    <property type="entry name" value="SGNH_hydrolase_like_7"/>
    <property type="match status" value="1"/>
</dbReference>
<protein>
    <submittedName>
        <fullName evidence="3">G-D-S-L family lipolytic protein</fullName>
    </submittedName>
</protein>
<gene>
    <name evidence="3" type="ORF">BUL40_11495</name>
</gene>
<dbReference type="InterPro" id="IPR036514">
    <property type="entry name" value="SGNH_hydro_sf"/>
</dbReference>
<accession>A0A1V6LQC3</accession>
<proteinExistence type="predicted"/>
<feature type="chain" id="PRO_5012347724" evidence="1">
    <location>
        <begin position="21"/>
        <end position="213"/>
    </location>
</feature>
<keyword evidence="4" id="KW-1185">Reference proteome</keyword>
<evidence type="ECO:0000256" key="1">
    <source>
        <dbReference type="SAM" id="SignalP"/>
    </source>
</evidence>
<feature type="signal peptide" evidence="1">
    <location>
        <begin position="1"/>
        <end position="20"/>
    </location>
</feature>
<keyword evidence="1" id="KW-0732">Signal</keyword>
<dbReference type="Pfam" id="PF13472">
    <property type="entry name" value="Lipase_GDSL_2"/>
    <property type="match status" value="1"/>
</dbReference>
<dbReference type="EMBL" id="MTBC01000007">
    <property type="protein sequence ID" value="OQD42383.1"/>
    <property type="molecule type" value="Genomic_DNA"/>
</dbReference>
<comment type="caution">
    <text evidence="3">The sequence shown here is derived from an EMBL/GenBank/DDBJ whole genome shotgun (WGS) entry which is preliminary data.</text>
</comment>
<dbReference type="RefSeq" id="WP_080319382.1">
    <property type="nucleotide sequence ID" value="NZ_MTBC01000007.1"/>
</dbReference>
<dbReference type="GO" id="GO:0004622">
    <property type="term" value="F:phosphatidylcholine lysophospholipase activity"/>
    <property type="evidence" value="ECO:0007669"/>
    <property type="project" value="TreeGrafter"/>
</dbReference>
<dbReference type="OrthoDB" id="9790057at2"/>
<dbReference type="PANTHER" id="PTHR30383">
    <property type="entry name" value="THIOESTERASE 1/PROTEASE 1/LYSOPHOSPHOLIPASE L1"/>
    <property type="match status" value="1"/>
</dbReference>
<feature type="domain" description="SGNH hydrolase-type esterase" evidence="2">
    <location>
        <begin position="53"/>
        <end position="203"/>
    </location>
</feature>
<evidence type="ECO:0000259" key="2">
    <source>
        <dbReference type="Pfam" id="PF13472"/>
    </source>
</evidence>
<evidence type="ECO:0000313" key="4">
    <source>
        <dbReference type="Proteomes" id="UP000191680"/>
    </source>
</evidence>
<dbReference type="InterPro" id="IPR013830">
    <property type="entry name" value="SGNH_hydro"/>
</dbReference>
<dbReference type="PANTHER" id="PTHR30383:SF5">
    <property type="entry name" value="SGNH HYDROLASE-TYPE ESTERASE DOMAIN-CONTAINING PROTEIN"/>
    <property type="match status" value="1"/>
</dbReference>
<dbReference type="Proteomes" id="UP000191680">
    <property type="component" value="Unassembled WGS sequence"/>
</dbReference>
<name>A0A1V6LQC3_9FLAO</name>
<reference evidence="3 4" key="1">
    <citation type="submission" date="2016-12" db="EMBL/GenBank/DDBJ databases">
        <authorList>
            <person name="Song W.-J."/>
            <person name="Kurnit D.M."/>
        </authorList>
    </citation>
    <scope>NUCLEOTIDE SEQUENCE [LARGE SCALE GENOMIC DNA]</scope>
    <source>
        <strain evidence="3 4">HSG9</strain>
    </source>
</reference>
<dbReference type="SUPFAM" id="SSF52266">
    <property type="entry name" value="SGNH hydrolase"/>
    <property type="match status" value="1"/>
</dbReference>
<dbReference type="InterPro" id="IPR051532">
    <property type="entry name" value="Ester_Hydrolysis_Enzymes"/>
</dbReference>
<sequence>MLYRISILLFLFGQMVAAQAGFENEVKTITAHNDSIWNQKESTIVFTGSSSIRMWKDLQERFPDQQVLNTGFGGSQASDLLYFLDDLVLKYKPKTVFIYEGDNDISAKKRPKEILGTLQEIIQKIKKDNPETNIVLISAKPSISRWKLRSKYKRLNRKLEKLAQKEQYIDYADVWYAMLDGKKLRTNLFIADGLHMNKMGYDIWYYQLKPLIK</sequence>
<dbReference type="Gene3D" id="3.40.50.1110">
    <property type="entry name" value="SGNH hydrolase"/>
    <property type="match status" value="1"/>
</dbReference>
<organism evidence="3 4">
    <name type="scientific">Croceivirga radicis</name>
    <dbReference type="NCBI Taxonomy" id="1929488"/>
    <lineage>
        <taxon>Bacteria</taxon>
        <taxon>Pseudomonadati</taxon>
        <taxon>Bacteroidota</taxon>
        <taxon>Flavobacteriia</taxon>
        <taxon>Flavobacteriales</taxon>
        <taxon>Flavobacteriaceae</taxon>
        <taxon>Croceivirga</taxon>
    </lineage>
</organism>
<dbReference type="AlphaFoldDB" id="A0A1V6LQC3"/>